<accession>A0A1C4H5A5</accession>
<reference evidence="2" key="1">
    <citation type="submission" date="2016-08" db="EMBL/GenBank/DDBJ databases">
        <authorList>
            <person name="Varghese N."/>
            <person name="Submissions Spin"/>
        </authorList>
    </citation>
    <scope>NUCLEOTIDE SEQUENCE [LARGE SCALE GENOMIC DNA]</scope>
    <source>
        <strain evidence="2">R-52791</strain>
    </source>
</reference>
<dbReference type="Proteomes" id="UP000242610">
    <property type="component" value="Unassembled WGS sequence"/>
</dbReference>
<evidence type="ECO:0000313" key="1">
    <source>
        <dbReference type="EMBL" id="SCC79973.1"/>
    </source>
</evidence>
<dbReference type="AlphaFoldDB" id="A0A1C4H5A5"/>
<name>A0A1C4H5A5_9BIFI</name>
<evidence type="ECO:0000313" key="2">
    <source>
        <dbReference type="Proteomes" id="UP000242610"/>
    </source>
</evidence>
<organism evidence="1 2">
    <name type="scientific">Bifidobacterium commune</name>
    <dbReference type="NCBI Taxonomy" id="1505727"/>
    <lineage>
        <taxon>Bacteria</taxon>
        <taxon>Bacillati</taxon>
        <taxon>Actinomycetota</taxon>
        <taxon>Actinomycetes</taxon>
        <taxon>Bifidobacteriales</taxon>
        <taxon>Bifidobacteriaceae</taxon>
        <taxon>Bifidobacterium</taxon>
    </lineage>
</organism>
<protein>
    <submittedName>
        <fullName evidence="1">Uncharacterized protein</fullName>
    </submittedName>
</protein>
<sequence length="46" mass="5108">MALGWFGIIGTAHVPMSVIRRKGVVHFSDQIVDVFGTPTIVAKYEY</sequence>
<gene>
    <name evidence="1" type="ORF">GA0061077_0909</name>
</gene>
<proteinExistence type="predicted"/>
<dbReference type="STRING" id="1505727.GA0061077_0909"/>
<keyword evidence="2" id="KW-1185">Reference proteome</keyword>
<dbReference type="EMBL" id="FMBL01000002">
    <property type="protein sequence ID" value="SCC79973.1"/>
    <property type="molecule type" value="Genomic_DNA"/>
</dbReference>